<dbReference type="STRING" id="29655.A0A0K9PKS5"/>
<evidence type="ECO:0000313" key="14">
    <source>
        <dbReference type="EMBL" id="KMZ69559.1"/>
    </source>
</evidence>
<dbReference type="SMART" id="SM00220">
    <property type="entry name" value="S_TKc"/>
    <property type="match status" value="1"/>
</dbReference>
<dbReference type="PANTHER" id="PTHR48013">
    <property type="entry name" value="DUAL SPECIFICITY MITOGEN-ACTIVATED PROTEIN KINASE KINASE 5-RELATED"/>
    <property type="match status" value="1"/>
</dbReference>
<dbReference type="InterPro" id="IPR011009">
    <property type="entry name" value="Kinase-like_dom_sf"/>
</dbReference>
<dbReference type="AlphaFoldDB" id="A0A0K9PKS5"/>
<comment type="catalytic activity">
    <reaction evidence="9">
        <text>L-threonyl-[protein] + ATP = O-phospho-L-threonyl-[protein] + ADP + H(+)</text>
        <dbReference type="Rhea" id="RHEA:46608"/>
        <dbReference type="Rhea" id="RHEA-COMP:11060"/>
        <dbReference type="Rhea" id="RHEA-COMP:11605"/>
        <dbReference type="ChEBI" id="CHEBI:15378"/>
        <dbReference type="ChEBI" id="CHEBI:30013"/>
        <dbReference type="ChEBI" id="CHEBI:30616"/>
        <dbReference type="ChEBI" id="CHEBI:61977"/>
        <dbReference type="ChEBI" id="CHEBI:456216"/>
        <dbReference type="EC" id="2.7.12.2"/>
    </reaction>
</comment>
<evidence type="ECO:0000256" key="1">
    <source>
        <dbReference type="ARBA" id="ARBA00022527"/>
    </source>
</evidence>
<dbReference type="GO" id="GO:0051707">
    <property type="term" value="P:response to other organism"/>
    <property type="evidence" value="ECO:0007669"/>
    <property type="project" value="UniProtKB-ARBA"/>
</dbReference>
<dbReference type="InterPro" id="IPR017441">
    <property type="entry name" value="Protein_kinase_ATP_BS"/>
</dbReference>
<accession>A0A0K9PKS5</accession>
<evidence type="ECO:0000256" key="8">
    <source>
        <dbReference type="ARBA" id="ARBA00049014"/>
    </source>
</evidence>
<evidence type="ECO:0000313" key="15">
    <source>
        <dbReference type="Proteomes" id="UP000036987"/>
    </source>
</evidence>
<dbReference type="PROSITE" id="PS50011">
    <property type="entry name" value="PROTEIN_KINASE_DOM"/>
    <property type="match status" value="1"/>
</dbReference>
<evidence type="ECO:0000256" key="9">
    <source>
        <dbReference type="ARBA" id="ARBA00049299"/>
    </source>
</evidence>
<dbReference type="OMA" id="QMTLTEP"/>
<dbReference type="Proteomes" id="UP000036987">
    <property type="component" value="Unassembled WGS sequence"/>
</dbReference>
<evidence type="ECO:0000256" key="10">
    <source>
        <dbReference type="ARBA" id="ARBA00051693"/>
    </source>
</evidence>
<dbReference type="GO" id="GO:0005737">
    <property type="term" value="C:cytoplasm"/>
    <property type="evidence" value="ECO:0000318"/>
    <property type="project" value="GO_Central"/>
</dbReference>
<keyword evidence="5 11" id="KW-0067">ATP-binding</keyword>
<dbReference type="PROSITE" id="PS00108">
    <property type="entry name" value="PROTEIN_KINASE_ST"/>
    <property type="match status" value="1"/>
</dbReference>
<evidence type="ECO:0000256" key="2">
    <source>
        <dbReference type="ARBA" id="ARBA00022679"/>
    </source>
</evidence>
<feature type="domain" description="Protein kinase" evidence="13">
    <location>
        <begin position="71"/>
        <end position="325"/>
    </location>
</feature>
<comment type="caution">
    <text evidence="14">The sequence shown here is derived from an EMBL/GenBank/DDBJ whole genome shotgun (WGS) entry which is preliminary data.</text>
</comment>
<sequence>MKRKEISKPRKLQISVPSNEVPFEEFLTASGILMTGDLLVNKDGVRVVSQNNEKQTSLINAPDNQLLLSDIEAIKVIGKGSGGTVQLVKHKWTGQFFALKVIQMRIEDRERKQIARELKINQSSQCPYAVVCYQIFYDNGVISIVMEYMDGGSLADFLRKVKSIPEQYLAAICKQVLKGLVYLHHEKHIIHRDLKPSNILINHGGDVKITDFGVSVVGTSTYGHQGTFIGTKSYMSPERINGSIYGSKSDIWSLGLVCLQLAQGQFPYPPFDSFFELLDTVVNEPAPQASPEMFSPEFCSFISACLQKNPSDRSSAQVLLEHPFLGKYDDLSINLASYFSSLGRPLATF</sequence>
<protein>
    <recommendedName>
        <fullName evidence="7">mitogen-activated protein kinase kinase</fullName>
        <ecNumber evidence="7">2.7.12.2</ecNumber>
    </recommendedName>
</protein>
<evidence type="ECO:0000256" key="7">
    <source>
        <dbReference type="ARBA" id="ARBA00038999"/>
    </source>
</evidence>
<dbReference type="CDD" id="cd06623">
    <property type="entry name" value="PKc_MAPKK_plant_like"/>
    <property type="match status" value="1"/>
</dbReference>
<dbReference type="InterPro" id="IPR008271">
    <property type="entry name" value="Ser/Thr_kinase_AS"/>
</dbReference>
<keyword evidence="2" id="KW-0808">Transferase</keyword>
<comment type="catalytic activity">
    <reaction evidence="10">
        <text>L-tyrosyl-[protein] + ATP = O-phospho-L-tyrosyl-[protein] + ADP + H(+)</text>
        <dbReference type="Rhea" id="RHEA:10596"/>
        <dbReference type="Rhea" id="RHEA-COMP:10136"/>
        <dbReference type="Rhea" id="RHEA-COMP:20101"/>
        <dbReference type="ChEBI" id="CHEBI:15378"/>
        <dbReference type="ChEBI" id="CHEBI:30616"/>
        <dbReference type="ChEBI" id="CHEBI:46858"/>
        <dbReference type="ChEBI" id="CHEBI:61978"/>
        <dbReference type="ChEBI" id="CHEBI:456216"/>
        <dbReference type="EC" id="2.7.12.2"/>
    </reaction>
</comment>
<reference evidence="15" key="1">
    <citation type="journal article" date="2016" name="Nature">
        <title>The genome of the seagrass Zostera marina reveals angiosperm adaptation to the sea.</title>
        <authorList>
            <person name="Olsen J.L."/>
            <person name="Rouze P."/>
            <person name="Verhelst B."/>
            <person name="Lin Y.-C."/>
            <person name="Bayer T."/>
            <person name="Collen J."/>
            <person name="Dattolo E."/>
            <person name="De Paoli E."/>
            <person name="Dittami S."/>
            <person name="Maumus F."/>
            <person name="Michel G."/>
            <person name="Kersting A."/>
            <person name="Lauritano C."/>
            <person name="Lohaus R."/>
            <person name="Toepel M."/>
            <person name="Tonon T."/>
            <person name="Vanneste K."/>
            <person name="Amirebrahimi M."/>
            <person name="Brakel J."/>
            <person name="Bostroem C."/>
            <person name="Chovatia M."/>
            <person name="Grimwood J."/>
            <person name="Jenkins J.W."/>
            <person name="Jueterbock A."/>
            <person name="Mraz A."/>
            <person name="Stam W.T."/>
            <person name="Tice H."/>
            <person name="Bornberg-Bauer E."/>
            <person name="Green P.J."/>
            <person name="Pearson G.A."/>
            <person name="Procaccini G."/>
            <person name="Duarte C.M."/>
            <person name="Schmutz J."/>
            <person name="Reusch T.B.H."/>
            <person name="Van de Peer Y."/>
        </authorList>
    </citation>
    <scope>NUCLEOTIDE SEQUENCE [LARGE SCALE GENOMIC DNA]</scope>
    <source>
        <strain evidence="15">cv. Finnish</strain>
    </source>
</reference>
<feature type="binding site" evidence="11">
    <location>
        <position position="100"/>
    </location>
    <ligand>
        <name>ATP</name>
        <dbReference type="ChEBI" id="CHEBI:30616"/>
    </ligand>
</feature>
<dbReference type="GO" id="GO:0004708">
    <property type="term" value="F:MAP kinase kinase activity"/>
    <property type="evidence" value="ECO:0007669"/>
    <property type="project" value="UniProtKB-EC"/>
</dbReference>
<evidence type="ECO:0000256" key="4">
    <source>
        <dbReference type="ARBA" id="ARBA00022777"/>
    </source>
</evidence>
<keyword evidence="3 11" id="KW-0547">Nucleotide-binding</keyword>
<gene>
    <name evidence="14" type="ORF">ZOSMA_20G00370</name>
</gene>
<dbReference type="FunFam" id="1.10.510.10:FF:000432">
    <property type="entry name" value="mitogen-activated protein kinase kinase 3"/>
    <property type="match status" value="1"/>
</dbReference>
<dbReference type="EMBL" id="LFYR01000757">
    <property type="protein sequence ID" value="KMZ69559.1"/>
    <property type="molecule type" value="Genomic_DNA"/>
</dbReference>
<dbReference type="Pfam" id="PF00069">
    <property type="entry name" value="Pkinase"/>
    <property type="match status" value="1"/>
</dbReference>
<evidence type="ECO:0000256" key="6">
    <source>
        <dbReference type="ARBA" id="ARBA00038035"/>
    </source>
</evidence>
<keyword evidence="15" id="KW-1185">Reference proteome</keyword>
<name>A0A0K9PKS5_ZOSMR</name>
<dbReference type="GO" id="GO:0005524">
    <property type="term" value="F:ATP binding"/>
    <property type="evidence" value="ECO:0007669"/>
    <property type="project" value="UniProtKB-UniRule"/>
</dbReference>
<evidence type="ECO:0000256" key="11">
    <source>
        <dbReference type="PROSITE-ProRule" id="PRU10141"/>
    </source>
</evidence>
<evidence type="ECO:0000256" key="5">
    <source>
        <dbReference type="ARBA" id="ARBA00022840"/>
    </source>
</evidence>
<dbReference type="EC" id="2.7.12.2" evidence="7"/>
<organism evidence="14 15">
    <name type="scientific">Zostera marina</name>
    <name type="common">Eelgrass</name>
    <dbReference type="NCBI Taxonomy" id="29655"/>
    <lineage>
        <taxon>Eukaryota</taxon>
        <taxon>Viridiplantae</taxon>
        <taxon>Streptophyta</taxon>
        <taxon>Embryophyta</taxon>
        <taxon>Tracheophyta</taxon>
        <taxon>Spermatophyta</taxon>
        <taxon>Magnoliopsida</taxon>
        <taxon>Liliopsida</taxon>
        <taxon>Zosteraceae</taxon>
        <taxon>Zostera</taxon>
    </lineage>
</organism>
<dbReference type="SUPFAM" id="SSF56112">
    <property type="entry name" value="Protein kinase-like (PK-like)"/>
    <property type="match status" value="1"/>
</dbReference>
<dbReference type="Gene3D" id="1.10.510.10">
    <property type="entry name" value="Transferase(Phosphotransferase) domain 1"/>
    <property type="match status" value="1"/>
</dbReference>
<dbReference type="OrthoDB" id="10252354at2759"/>
<keyword evidence="4 14" id="KW-0418">Kinase</keyword>
<comment type="catalytic activity">
    <reaction evidence="8">
        <text>L-seryl-[protein] + ATP = O-phospho-L-seryl-[protein] + ADP + H(+)</text>
        <dbReference type="Rhea" id="RHEA:17989"/>
        <dbReference type="Rhea" id="RHEA-COMP:9863"/>
        <dbReference type="Rhea" id="RHEA-COMP:11604"/>
        <dbReference type="ChEBI" id="CHEBI:15378"/>
        <dbReference type="ChEBI" id="CHEBI:29999"/>
        <dbReference type="ChEBI" id="CHEBI:30616"/>
        <dbReference type="ChEBI" id="CHEBI:83421"/>
        <dbReference type="ChEBI" id="CHEBI:456216"/>
        <dbReference type="EC" id="2.7.12.2"/>
    </reaction>
</comment>
<dbReference type="FunFam" id="3.30.200.20:FF:000265">
    <property type="entry name" value="Mitogen-activated protein kinase kinase 6"/>
    <property type="match status" value="1"/>
</dbReference>
<comment type="similarity">
    <text evidence="6">Belongs to the protein kinase superfamily. STE Ser/Thr protein kinase family. MAP kinase kinase subfamily.</text>
</comment>
<dbReference type="PANTHER" id="PTHR48013:SF32">
    <property type="entry name" value="MITOGEN-ACTIVATED PROTEIN KINASE KINASE 2-LIKE"/>
    <property type="match status" value="1"/>
</dbReference>
<dbReference type="GO" id="GO:0004674">
    <property type="term" value="F:protein serine/threonine kinase activity"/>
    <property type="evidence" value="ECO:0000318"/>
    <property type="project" value="GO_Central"/>
</dbReference>
<evidence type="ECO:0000256" key="3">
    <source>
        <dbReference type="ARBA" id="ARBA00022741"/>
    </source>
</evidence>
<dbReference type="PROSITE" id="PS00107">
    <property type="entry name" value="PROTEIN_KINASE_ATP"/>
    <property type="match status" value="1"/>
</dbReference>
<dbReference type="Gene3D" id="3.30.200.20">
    <property type="entry name" value="Phosphorylase Kinase, domain 1"/>
    <property type="match status" value="1"/>
</dbReference>
<keyword evidence="1 12" id="KW-0723">Serine/threonine-protein kinase</keyword>
<proteinExistence type="inferred from homology"/>
<evidence type="ECO:0000256" key="12">
    <source>
        <dbReference type="RuleBase" id="RU000304"/>
    </source>
</evidence>
<dbReference type="InterPro" id="IPR000719">
    <property type="entry name" value="Prot_kinase_dom"/>
</dbReference>
<evidence type="ECO:0000259" key="13">
    <source>
        <dbReference type="PROSITE" id="PS50011"/>
    </source>
</evidence>